<evidence type="ECO:0000313" key="3">
    <source>
        <dbReference type="Proteomes" id="UP001390339"/>
    </source>
</evidence>
<feature type="region of interest" description="Disordered" evidence="1">
    <location>
        <begin position="40"/>
        <end position="71"/>
    </location>
</feature>
<evidence type="ECO:0000313" key="2">
    <source>
        <dbReference type="EMBL" id="KAK8863220.1"/>
    </source>
</evidence>
<gene>
    <name evidence="2" type="ORF">PGQ11_009455</name>
</gene>
<dbReference type="Proteomes" id="UP001390339">
    <property type="component" value="Unassembled WGS sequence"/>
</dbReference>
<evidence type="ECO:0000256" key="1">
    <source>
        <dbReference type="SAM" id="MobiDB-lite"/>
    </source>
</evidence>
<sequence length="71" mass="7388">MLPRALFRAAALQGRQQQLLSPSRARAALFAAAKTQAVAFSSSSQRGGADGQDGGASEPRSYKASARFGAY</sequence>
<protein>
    <submittedName>
        <fullName evidence="2">Uncharacterized protein</fullName>
    </submittedName>
</protein>
<proteinExistence type="predicted"/>
<accession>A0ABR2IIK3</accession>
<name>A0ABR2IIK3_9PEZI</name>
<reference evidence="2 3" key="1">
    <citation type="journal article" date="2024" name="IMA Fungus">
        <title>Apiospora arundinis, a panoply of carbohydrate-active enzymes and secondary metabolites.</title>
        <authorList>
            <person name="Sorensen T."/>
            <person name="Petersen C."/>
            <person name="Muurmann A.T."/>
            <person name="Christiansen J.V."/>
            <person name="Brundto M.L."/>
            <person name="Overgaard C.K."/>
            <person name="Boysen A.T."/>
            <person name="Wollenberg R.D."/>
            <person name="Larsen T.O."/>
            <person name="Sorensen J.L."/>
            <person name="Nielsen K.L."/>
            <person name="Sondergaard T.E."/>
        </authorList>
    </citation>
    <scope>NUCLEOTIDE SEQUENCE [LARGE SCALE GENOMIC DNA]</scope>
    <source>
        <strain evidence="2 3">AAU 773</strain>
    </source>
</reference>
<organism evidence="2 3">
    <name type="scientific">Apiospora arundinis</name>
    <dbReference type="NCBI Taxonomy" id="335852"/>
    <lineage>
        <taxon>Eukaryota</taxon>
        <taxon>Fungi</taxon>
        <taxon>Dikarya</taxon>
        <taxon>Ascomycota</taxon>
        <taxon>Pezizomycotina</taxon>
        <taxon>Sordariomycetes</taxon>
        <taxon>Xylariomycetidae</taxon>
        <taxon>Amphisphaeriales</taxon>
        <taxon>Apiosporaceae</taxon>
        <taxon>Apiospora</taxon>
    </lineage>
</organism>
<dbReference type="EMBL" id="JAPCWZ010000005">
    <property type="protein sequence ID" value="KAK8863220.1"/>
    <property type="molecule type" value="Genomic_DNA"/>
</dbReference>
<comment type="caution">
    <text evidence="2">The sequence shown here is derived from an EMBL/GenBank/DDBJ whole genome shotgun (WGS) entry which is preliminary data.</text>
</comment>
<keyword evidence="3" id="KW-1185">Reference proteome</keyword>